<keyword evidence="2" id="KW-1185">Reference proteome</keyword>
<reference evidence="1 2" key="1">
    <citation type="submission" date="2023-04" db="EMBL/GenBank/DDBJ databases">
        <title>Clostridium tannerae sp. nov., isolated from the fecal material of an alpaca.</title>
        <authorList>
            <person name="Miller S."/>
            <person name="Hendry M."/>
            <person name="King J."/>
            <person name="Sankaranarayanan K."/>
            <person name="Lawson P.A."/>
        </authorList>
    </citation>
    <scope>NUCLEOTIDE SEQUENCE [LARGE SCALE GENOMIC DNA]</scope>
    <source>
        <strain evidence="1 2">A1-XYC3</strain>
    </source>
</reference>
<comment type="caution">
    <text evidence="1">The sequence shown here is derived from an EMBL/GenBank/DDBJ whole genome shotgun (WGS) entry which is preliminary data.</text>
</comment>
<evidence type="ECO:0000313" key="1">
    <source>
        <dbReference type="EMBL" id="MDW8800220.1"/>
    </source>
</evidence>
<organism evidence="1 2">
    <name type="scientific">Clostridium tanneri</name>
    <dbReference type="NCBI Taxonomy" id="3037988"/>
    <lineage>
        <taxon>Bacteria</taxon>
        <taxon>Bacillati</taxon>
        <taxon>Bacillota</taxon>
        <taxon>Clostridia</taxon>
        <taxon>Eubacteriales</taxon>
        <taxon>Clostridiaceae</taxon>
        <taxon>Clostridium</taxon>
    </lineage>
</organism>
<gene>
    <name evidence="1" type="ORF">P8V03_03525</name>
</gene>
<sequence>MSWKPKLTDSNQTLYLAIAVRLAVTAPSSDEELKKALKILKGILSNL</sequence>
<dbReference type="Proteomes" id="UP001281656">
    <property type="component" value="Unassembled WGS sequence"/>
</dbReference>
<dbReference type="EMBL" id="JARUJP010000003">
    <property type="protein sequence ID" value="MDW8800220.1"/>
    <property type="molecule type" value="Genomic_DNA"/>
</dbReference>
<evidence type="ECO:0000313" key="2">
    <source>
        <dbReference type="Proteomes" id="UP001281656"/>
    </source>
</evidence>
<dbReference type="RefSeq" id="WP_261669970.1">
    <property type="nucleotide sequence ID" value="NZ_JARUJP010000003.1"/>
</dbReference>
<proteinExistence type="predicted"/>
<protein>
    <submittedName>
        <fullName evidence="1">Uncharacterized protein</fullName>
    </submittedName>
</protein>
<name>A0ABU4JQ20_9CLOT</name>
<accession>A0ABU4JQ20</accession>